<sequence>MTGNNIVIKEGEYTKVIYSFIKEQQYKEAIAVLEDQLESHPNSRAALSLLGYCYFHCQDFANASLAYERLVMLFPDVEDYQLYYSQALYHACMYNEAMDATCRIENPEFQGRILKLQAAIKYGADELVDAKSLVDKCPKDDPDTEINRGCLLYKDDPDTEINRGCLLYKEGRYDEALQRFQMAAQVLGYHPHLSYNIALTYYRMQNIPMAAKHIADIIQNEVSQHPEMGVGVTTEGIELPSVGNTLTLHETAFIEAFNLKAAFEYDIQNPRGAREALTDMPPRNEDELDAVTLHNQAILNMEFSATEGFEKLQFLLSQNPFPPETFGNLLLLYCKYECYDLAADVLADYAHLTYKYLTPFMYDFFDALITQQTSPEEAYRKFDELSNRTAEALRKITKQVQEAKSLGQDVQASRLCTEYDEMLASKYIPVLMAQAKIFWDKENYQQVEKIFRKSVEFCNEVDVWKLNVAHVIFMQENKFREAANFYMAIVKKSYSHLLDVSAVVLANLCVSCIMTGQNEEAEELMRKIEREEETIAFESPDQKLFHLCIVNMVIGTLYCAKGNYDFGISRIIKSLEPYNKKLGTDTWFYAKRCFLSMIEKGAKHTVAVRDTVFLDCLQFLEHCETYGKNVKTVIESPLEHTPLNMGKNSVTYESRLLKALMLKLLEHSCSHLNSCL</sequence>
<evidence type="ECO:0000313" key="5">
    <source>
        <dbReference type="Proteomes" id="UP000708208"/>
    </source>
</evidence>
<evidence type="ECO:0000313" key="4">
    <source>
        <dbReference type="EMBL" id="CAG7823560.1"/>
    </source>
</evidence>
<proteinExistence type="inferred from homology"/>
<dbReference type="AlphaFoldDB" id="A0A8J2PVV2"/>
<evidence type="ECO:0000256" key="2">
    <source>
        <dbReference type="ARBA" id="ARBA00022803"/>
    </source>
</evidence>
<dbReference type="SMART" id="SM00028">
    <property type="entry name" value="TPR"/>
    <property type="match status" value="4"/>
</dbReference>
<keyword evidence="5" id="KW-1185">Reference proteome</keyword>
<dbReference type="Pfam" id="PF14559">
    <property type="entry name" value="TPR_19"/>
    <property type="match status" value="1"/>
</dbReference>
<name>A0A8J2PVV2_9HEXA</name>
<dbReference type="GO" id="GO:0030992">
    <property type="term" value="C:intraciliary transport particle B"/>
    <property type="evidence" value="ECO:0007669"/>
    <property type="project" value="TreeGrafter"/>
</dbReference>
<protein>
    <recommendedName>
        <fullName evidence="3">Tetratricopeptide repeat protein 30</fullName>
    </recommendedName>
</protein>
<evidence type="ECO:0000256" key="1">
    <source>
        <dbReference type="ARBA" id="ARBA00022737"/>
    </source>
</evidence>
<dbReference type="PANTHER" id="PTHR20931">
    <property type="entry name" value="TETRATRICOPEPTIDE REPEAT PROTEIN 30"/>
    <property type="match status" value="1"/>
</dbReference>
<reference evidence="4" key="1">
    <citation type="submission" date="2021-06" db="EMBL/GenBank/DDBJ databases">
        <authorList>
            <person name="Hodson N. C."/>
            <person name="Mongue J. A."/>
            <person name="Jaron S. K."/>
        </authorList>
    </citation>
    <scope>NUCLEOTIDE SEQUENCE</scope>
</reference>
<keyword evidence="3" id="KW-0966">Cell projection</keyword>
<keyword evidence="1" id="KW-0677">Repeat</keyword>
<comment type="caution">
    <text evidence="4">The sequence shown here is derived from an EMBL/GenBank/DDBJ whole genome shotgun (WGS) entry which is preliminary data.</text>
</comment>
<dbReference type="FunFam" id="1.25.40.10:FF:000186">
    <property type="entry name" value="Tetratricopeptide repeat domain 30A"/>
    <property type="match status" value="1"/>
</dbReference>
<keyword evidence="3" id="KW-0970">Cilium biogenesis/degradation</keyword>
<dbReference type="InterPro" id="IPR019734">
    <property type="entry name" value="TPR_rpt"/>
</dbReference>
<gene>
    <name evidence="4" type="ORF">AFUS01_LOCUS33771</name>
</gene>
<keyword evidence="2 3" id="KW-0802">TPR repeat</keyword>
<dbReference type="Proteomes" id="UP000708208">
    <property type="component" value="Unassembled WGS sequence"/>
</dbReference>
<dbReference type="GO" id="GO:0005879">
    <property type="term" value="C:axonemal microtubule"/>
    <property type="evidence" value="ECO:0007669"/>
    <property type="project" value="UniProtKB-UniRule"/>
</dbReference>
<dbReference type="GO" id="GO:0120170">
    <property type="term" value="F:intraciliary transport particle B binding"/>
    <property type="evidence" value="ECO:0007669"/>
    <property type="project" value="TreeGrafter"/>
</dbReference>
<evidence type="ECO:0000256" key="3">
    <source>
        <dbReference type="RuleBase" id="RU367070"/>
    </source>
</evidence>
<dbReference type="PANTHER" id="PTHR20931:SF0">
    <property type="entry name" value="TETRATRICOPEPTIDE REPEAT PROTEIN 30"/>
    <property type="match status" value="1"/>
</dbReference>
<comment type="function">
    <text evidence="3">Required for polyglutamylation of axonemal tubulin. Plays a role in anterograde intraflagellar transport (IFT), the process by which cilia precursors are transported from the base of the cilium to the site of their incorporation at the tip.</text>
</comment>
<accession>A0A8J2PVV2</accession>
<dbReference type="FunFam" id="1.25.40.10:FF:000211">
    <property type="entry name" value="tetratricopeptide repeat protein 30B"/>
    <property type="match status" value="1"/>
</dbReference>
<dbReference type="EMBL" id="CAJVCH010529884">
    <property type="protein sequence ID" value="CAG7823560.1"/>
    <property type="molecule type" value="Genomic_DNA"/>
</dbReference>
<organism evidence="4 5">
    <name type="scientific">Allacma fusca</name>
    <dbReference type="NCBI Taxonomy" id="39272"/>
    <lineage>
        <taxon>Eukaryota</taxon>
        <taxon>Metazoa</taxon>
        <taxon>Ecdysozoa</taxon>
        <taxon>Arthropoda</taxon>
        <taxon>Hexapoda</taxon>
        <taxon>Collembola</taxon>
        <taxon>Symphypleona</taxon>
        <taxon>Sminthuridae</taxon>
        <taxon>Allacma</taxon>
    </lineage>
</organism>
<comment type="similarity">
    <text evidence="3">Belongs to the TTC30/dfy-1/fleer family.</text>
</comment>
<comment type="subcellular location">
    <subcellularLocation>
        <location evidence="3">Cell projection</location>
        <location evidence="3">Cilium</location>
    </subcellularLocation>
</comment>
<dbReference type="InterPro" id="IPR039941">
    <property type="entry name" value="TT30"/>
</dbReference>
<keyword evidence="3" id="KW-0969">Cilium</keyword>
<dbReference type="OrthoDB" id="10249577at2759"/>
<dbReference type="GO" id="GO:0042073">
    <property type="term" value="P:intraciliary transport"/>
    <property type="evidence" value="ECO:0007669"/>
    <property type="project" value="UniProtKB-UniRule"/>
</dbReference>